<dbReference type="Proteomes" id="UP001211204">
    <property type="component" value="Chromosome"/>
</dbReference>
<dbReference type="EMBL" id="AP026974">
    <property type="protein sequence ID" value="BDT78388.1"/>
    <property type="molecule type" value="Genomic_DNA"/>
</dbReference>
<dbReference type="RefSeq" id="WP_281745543.1">
    <property type="nucleotide sequence ID" value="NZ_AP026974.1"/>
</dbReference>
<gene>
    <name evidence="1" type="ORF">PKF032_02760</name>
</gene>
<accession>A0ABM8CKN7</accession>
<protein>
    <submittedName>
        <fullName evidence="1">Uncharacterized protein</fullName>
    </submittedName>
</protein>
<sequence>MILAWVISLLLLCSSLITYIERLGALRMIEVAAIDISQKQFIAAEKAVQECEKNITTLSSLHSNLCVIQSIGNHRWLISSKEKPGIQVGVLIDEKTSAVTRINWRQVFE</sequence>
<evidence type="ECO:0000313" key="1">
    <source>
        <dbReference type="EMBL" id="BDT78388.1"/>
    </source>
</evidence>
<evidence type="ECO:0000313" key="2">
    <source>
        <dbReference type="Proteomes" id="UP001211204"/>
    </source>
</evidence>
<name>A0ABM8CKN7_9BURK</name>
<reference evidence="1 2" key="1">
    <citation type="submission" date="2022-11" db="EMBL/GenBank/DDBJ databases">
        <title>Complete Genome Sequences of three Polynucleobacter sp. Subcluster PnecC Strains KF022, KF023, and KF032 Isolated from a Shallow Eutrophic Lake in Japan.</title>
        <authorList>
            <person name="Ogata Y."/>
            <person name="Watanabe K."/>
            <person name="Takemine S."/>
            <person name="Shindo C."/>
            <person name="Kurokawa R."/>
            <person name="Suda W."/>
        </authorList>
    </citation>
    <scope>NUCLEOTIDE SEQUENCE [LARGE SCALE GENOMIC DNA]</scope>
    <source>
        <strain evidence="1 2">KF032</strain>
    </source>
</reference>
<keyword evidence="2" id="KW-1185">Reference proteome</keyword>
<organism evidence="1 2">
    <name type="scientific">Polynucleobacter yangtzensis</name>
    <dbReference type="NCBI Taxonomy" id="1743159"/>
    <lineage>
        <taxon>Bacteria</taxon>
        <taxon>Pseudomonadati</taxon>
        <taxon>Pseudomonadota</taxon>
        <taxon>Betaproteobacteria</taxon>
        <taxon>Burkholderiales</taxon>
        <taxon>Burkholderiaceae</taxon>
        <taxon>Polynucleobacter</taxon>
    </lineage>
</organism>
<proteinExistence type="predicted"/>